<dbReference type="Proteomes" id="UP000784294">
    <property type="component" value="Unassembled WGS sequence"/>
</dbReference>
<dbReference type="EMBL" id="CAAALY010002680">
    <property type="protein sequence ID" value="VEL07888.1"/>
    <property type="molecule type" value="Genomic_DNA"/>
</dbReference>
<proteinExistence type="predicted"/>
<organism evidence="2 3">
    <name type="scientific">Protopolystoma xenopodis</name>
    <dbReference type="NCBI Taxonomy" id="117903"/>
    <lineage>
        <taxon>Eukaryota</taxon>
        <taxon>Metazoa</taxon>
        <taxon>Spiralia</taxon>
        <taxon>Lophotrochozoa</taxon>
        <taxon>Platyhelminthes</taxon>
        <taxon>Monogenea</taxon>
        <taxon>Polyopisthocotylea</taxon>
        <taxon>Polystomatidea</taxon>
        <taxon>Polystomatidae</taxon>
        <taxon>Protopolystoma</taxon>
    </lineage>
</organism>
<feature type="compositionally biased region" description="Acidic residues" evidence="1">
    <location>
        <begin position="381"/>
        <end position="393"/>
    </location>
</feature>
<dbReference type="AlphaFoldDB" id="A0A448WBS6"/>
<comment type="caution">
    <text evidence="2">The sequence shown here is derived from an EMBL/GenBank/DDBJ whole genome shotgun (WGS) entry which is preliminary data.</text>
</comment>
<evidence type="ECO:0000313" key="2">
    <source>
        <dbReference type="EMBL" id="VEL07888.1"/>
    </source>
</evidence>
<feature type="region of interest" description="Disordered" evidence="1">
    <location>
        <begin position="380"/>
        <end position="404"/>
    </location>
</feature>
<name>A0A448WBS6_9PLAT</name>
<keyword evidence="3" id="KW-1185">Reference proteome</keyword>
<sequence>MKHGPIYKRSGKGAKWRSEALQAAFETGGEAGTTPPHDNSSPVSQSADPPNLIRANPPICGCTTARLDAARLSRCLSMGSCFEKTVLSKSRGLLTARALTPLTLPLDNHISRSWSDYQIRPENPISLTAPTVSASTGPYCSCHHAFIRTRPTSDDAASSGYASQPRILTAGSINCRSCSNSYSSYYSVSNATSSSSSPCLITEPLLHPQFTRSLSTGYSIPTVGHHSPGLLTGTCCHCSMTQASVTPTTSCIGNCVSCCTASADNAVGGVEPCHWRMLDPTIRVELTAMKAEEAQRRPFWPPVLQHLTGYREAELIPLALRYHAIAMRLIAEVARGGRLNAQERDRRRNQKKMSANREDEVLSTLSTHSVPIMGKIMKEADGDDDEEEEEDETGQPRCTSPGGSMLRRQVVTKYCAGPFLGVANAYPQLAFENLIPVFPSIRCPDDCKCFVCTNLIRQSSDPDHSLSLNR</sequence>
<feature type="region of interest" description="Disordered" evidence="1">
    <location>
        <begin position="23"/>
        <end position="50"/>
    </location>
</feature>
<evidence type="ECO:0000256" key="1">
    <source>
        <dbReference type="SAM" id="MobiDB-lite"/>
    </source>
</evidence>
<protein>
    <submittedName>
        <fullName evidence="2">Uncharacterized protein</fullName>
    </submittedName>
</protein>
<evidence type="ECO:0000313" key="3">
    <source>
        <dbReference type="Proteomes" id="UP000784294"/>
    </source>
</evidence>
<feature type="compositionally biased region" description="Polar residues" evidence="1">
    <location>
        <begin position="36"/>
        <end position="48"/>
    </location>
</feature>
<reference evidence="2" key="1">
    <citation type="submission" date="2018-11" db="EMBL/GenBank/DDBJ databases">
        <authorList>
            <consortium name="Pathogen Informatics"/>
        </authorList>
    </citation>
    <scope>NUCLEOTIDE SEQUENCE</scope>
</reference>
<feature type="region of interest" description="Disordered" evidence="1">
    <location>
        <begin position="340"/>
        <end position="364"/>
    </location>
</feature>
<dbReference type="OrthoDB" id="5590282at2759"/>
<gene>
    <name evidence="2" type="ORF">PXEA_LOCUS1328</name>
</gene>
<accession>A0A448WBS6</accession>